<dbReference type="PANTHER" id="PTHR30006">
    <property type="entry name" value="THIAMINE-BINDING PERIPLASMIC PROTEIN-RELATED"/>
    <property type="match status" value="1"/>
</dbReference>
<keyword evidence="3" id="KW-0732">Signal</keyword>
<organism evidence="5">
    <name type="scientific">marine metagenome</name>
    <dbReference type="NCBI Taxonomy" id="408172"/>
    <lineage>
        <taxon>unclassified sequences</taxon>
        <taxon>metagenomes</taxon>
        <taxon>ecological metagenomes</taxon>
    </lineage>
</organism>
<evidence type="ECO:0000256" key="1">
    <source>
        <dbReference type="ARBA" id="ARBA00004418"/>
    </source>
</evidence>
<name>A0A382DFH4_9ZZZZ</name>
<dbReference type="Gene3D" id="3.40.190.10">
    <property type="entry name" value="Periplasmic binding protein-like II"/>
    <property type="match status" value="2"/>
</dbReference>
<dbReference type="PANTHER" id="PTHR30006:SF3">
    <property type="entry name" value="THIAMINE-BINDING PERIPLASMIC PROTEIN"/>
    <property type="match status" value="1"/>
</dbReference>
<evidence type="ECO:0000256" key="4">
    <source>
        <dbReference type="ARBA" id="ARBA00022764"/>
    </source>
</evidence>
<dbReference type="NCBIfam" id="TIGR01254">
    <property type="entry name" value="sfuA"/>
    <property type="match status" value="1"/>
</dbReference>
<gene>
    <name evidence="5" type="ORF">METZ01_LOCUS189598</name>
</gene>
<evidence type="ECO:0000256" key="2">
    <source>
        <dbReference type="ARBA" id="ARBA00022448"/>
    </source>
</evidence>
<comment type="subcellular location">
    <subcellularLocation>
        <location evidence="1">Periplasm</location>
    </subcellularLocation>
</comment>
<dbReference type="GO" id="GO:0015888">
    <property type="term" value="P:thiamine transport"/>
    <property type="evidence" value="ECO:0007669"/>
    <property type="project" value="InterPro"/>
</dbReference>
<accession>A0A382DFH4</accession>
<evidence type="ECO:0008006" key="6">
    <source>
        <dbReference type="Google" id="ProtNLM"/>
    </source>
</evidence>
<dbReference type="GO" id="GO:0030975">
    <property type="term" value="F:thiamine binding"/>
    <property type="evidence" value="ECO:0007669"/>
    <property type="project" value="InterPro"/>
</dbReference>
<keyword evidence="2" id="KW-0813">Transport</keyword>
<reference evidence="5" key="1">
    <citation type="submission" date="2018-05" db="EMBL/GenBank/DDBJ databases">
        <authorList>
            <person name="Lanie J.A."/>
            <person name="Ng W.-L."/>
            <person name="Kazmierczak K.M."/>
            <person name="Andrzejewski T.M."/>
            <person name="Davidsen T.M."/>
            <person name="Wayne K.J."/>
            <person name="Tettelin H."/>
            <person name="Glass J.I."/>
            <person name="Rusch D."/>
            <person name="Podicherti R."/>
            <person name="Tsui H.-C.T."/>
            <person name="Winkler M.E."/>
        </authorList>
    </citation>
    <scope>NUCLEOTIDE SEQUENCE</scope>
</reference>
<proteinExistence type="predicted"/>
<dbReference type="SUPFAM" id="SSF53850">
    <property type="entry name" value="Periplasmic binding protein-like II"/>
    <property type="match status" value="1"/>
</dbReference>
<dbReference type="GO" id="GO:0030288">
    <property type="term" value="C:outer membrane-bounded periplasmic space"/>
    <property type="evidence" value="ECO:0007669"/>
    <property type="project" value="TreeGrafter"/>
</dbReference>
<evidence type="ECO:0000256" key="3">
    <source>
        <dbReference type="ARBA" id="ARBA00022729"/>
    </source>
</evidence>
<dbReference type="AlphaFoldDB" id="A0A382DFH4"/>
<dbReference type="InterPro" id="IPR005948">
    <property type="entry name" value="ThiB-like"/>
</dbReference>
<keyword evidence="4" id="KW-0574">Periplasm</keyword>
<dbReference type="EMBL" id="UINC01038960">
    <property type="protein sequence ID" value="SVB36744.1"/>
    <property type="molecule type" value="Genomic_DNA"/>
</dbReference>
<evidence type="ECO:0000313" key="5">
    <source>
        <dbReference type="EMBL" id="SVB36744.1"/>
    </source>
</evidence>
<protein>
    <recommendedName>
        <fullName evidence="6">Thiamine ABC transporter substrate-binding protein</fullName>
    </recommendedName>
</protein>
<dbReference type="InterPro" id="IPR006059">
    <property type="entry name" value="SBP"/>
</dbReference>
<sequence>MIKKTLILFFLLIFTTTIFAKEKLIVGTYDSFASEWGPGPEIEKLFEEICECDLEYLTTSQAGTLLGKIFMKDKDIILGATYDSNKFSDFYTFRAYDYGYYAFIYDSNSLNDPPKTFEELINRDDLKVVVQDPRTSPVGMGLLVWISRVFNKNKEETIRKLNEQIVTYTPGWSEAYGMFLDKKADLVLSYSTSPFYHQEYENNYNYKALIFPEGHVKEKEYVIIPKTSKQKIIAKNFISFLGTEKIQKIIATKNIMYPILDSATPSKMKDLPKPNDVIGTSTKEELIPLWLNVTSQ</sequence>
<dbReference type="Pfam" id="PF13416">
    <property type="entry name" value="SBP_bac_8"/>
    <property type="match status" value="1"/>
</dbReference>
<dbReference type="GO" id="GO:0030976">
    <property type="term" value="F:thiamine pyrophosphate binding"/>
    <property type="evidence" value="ECO:0007669"/>
    <property type="project" value="TreeGrafter"/>
</dbReference>